<gene>
    <name evidence="2" type="ORF">BN2475_150071</name>
</gene>
<proteinExistence type="predicted"/>
<feature type="region of interest" description="Disordered" evidence="1">
    <location>
        <begin position="1"/>
        <end position="102"/>
    </location>
</feature>
<sequence length="102" mass="10780">MSNTARHDSTAGRKAPGRQGHAGGRRRRKGLAARRNRVRCPVRSAAMRDSIQAARSASTAGSTAPAQCQTHKGALTQTDESNGEKEGGATAAAKRLRLYAPR</sequence>
<dbReference type="STRING" id="1247936.BN2475_150071"/>
<keyword evidence="3" id="KW-1185">Reference proteome</keyword>
<feature type="compositionally biased region" description="Polar residues" evidence="1">
    <location>
        <begin position="67"/>
        <end position="80"/>
    </location>
</feature>
<reference evidence="2 3" key="1">
    <citation type="submission" date="2016-12" db="EMBL/GenBank/DDBJ databases">
        <authorList>
            <person name="Song W.-J."/>
            <person name="Kurnit D.M."/>
        </authorList>
    </citation>
    <scope>NUCLEOTIDE SEQUENCE [LARGE SCALE GENOMIC DNA]</scope>
    <source>
        <strain evidence="2 3">STM7296</strain>
    </source>
</reference>
<accession>A0A1N7RTE7</accession>
<protein>
    <submittedName>
        <fullName evidence="2">Uncharacterized protein</fullName>
    </submittedName>
</protein>
<evidence type="ECO:0000313" key="3">
    <source>
        <dbReference type="Proteomes" id="UP000187012"/>
    </source>
</evidence>
<feature type="compositionally biased region" description="Basic and acidic residues" evidence="1">
    <location>
        <begin position="1"/>
        <end position="11"/>
    </location>
</feature>
<dbReference type="EMBL" id="CYGX02000015">
    <property type="protein sequence ID" value="SIT38398.1"/>
    <property type="molecule type" value="Genomic_DNA"/>
</dbReference>
<feature type="compositionally biased region" description="Basic residues" evidence="1">
    <location>
        <begin position="23"/>
        <end position="40"/>
    </location>
</feature>
<dbReference type="AlphaFoldDB" id="A0A1N7RTE7"/>
<organism evidence="2 3">
    <name type="scientific">Paraburkholderia ribeironis</name>
    <dbReference type="NCBI Taxonomy" id="1247936"/>
    <lineage>
        <taxon>Bacteria</taxon>
        <taxon>Pseudomonadati</taxon>
        <taxon>Pseudomonadota</taxon>
        <taxon>Betaproteobacteria</taxon>
        <taxon>Burkholderiales</taxon>
        <taxon>Burkholderiaceae</taxon>
        <taxon>Paraburkholderia</taxon>
    </lineage>
</organism>
<feature type="compositionally biased region" description="Low complexity" evidence="1">
    <location>
        <begin position="53"/>
        <end position="66"/>
    </location>
</feature>
<evidence type="ECO:0000313" key="2">
    <source>
        <dbReference type="EMBL" id="SIT38398.1"/>
    </source>
</evidence>
<name>A0A1N7RTE7_9BURK</name>
<evidence type="ECO:0000256" key="1">
    <source>
        <dbReference type="SAM" id="MobiDB-lite"/>
    </source>
</evidence>
<dbReference type="Proteomes" id="UP000187012">
    <property type="component" value="Unassembled WGS sequence"/>
</dbReference>